<sequence>MEKEPGIKRGYLEDDFKFFHLKDRNNIQFEHHYHDFNKIIIFLLGDVIYNIEGKNYKLKPWDVLFVPANQVHKPIIAPDRDYERIVIWINNRFLEEHGNCDNDLLTCFNMARDKKHLVRLGVNSLNNIKPILVNLEKELKKITFGSGILANALFVQFMVYINRLFLKPDKQVEDIEVEFDEQIQKVIHFINENLSGDLSIATLSERFYINKYYLMHKFKANTGFSIHSYVNNKRLQKSAALIKSGKAPSDAAGECGFNDYSSFVRTFSKMYGMSPRKYGKSTLEHPVNSFQVEG</sequence>
<proteinExistence type="predicted"/>
<dbReference type="InterPro" id="IPR011051">
    <property type="entry name" value="RmlC_Cupin_sf"/>
</dbReference>
<dbReference type="EMBL" id="ACXX02000001">
    <property type="protein sequence ID" value="EGD49506.1"/>
    <property type="molecule type" value="Genomic_DNA"/>
</dbReference>
<dbReference type="RefSeq" id="WP_004616258.1">
    <property type="nucleotide sequence ID" value="NZ_ACXX02000001.1"/>
</dbReference>
<reference evidence="5" key="1">
    <citation type="submission" date="2009-07" db="EMBL/GenBank/DDBJ databases">
        <authorList>
            <consortium name="US DOE Joint Genome Institute (JGI-PGF)"/>
            <person name="Lucas S."/>
            <person name="Copeland A."/>
            <person name="Lapidus A."/>
            <person name="Glavina del Rio T."/>
            <person name="Tice H."/>
            <person name="Bruce D."/>
            <person name="Goodwin L."/>
            <person name="Pitluck S."/>
            <person name="Larimer F."/>
            <person name="Land M.L."/>
            <person name="Mouttaki H."/>
            <person name="He Z."/>
            <person name="Zhou J."/>
            <person name="Hemme C.L."/>
        </authorList>
    </citation>
    <scope>NUCLEOTIDE SEQUENCE [LARGE SCALE GENOMIC DNA]</scope>
    <source>
        <strain evidence="5">DSM 2782</strain>
    </source>
</reference>
<evidence type="ECO:0000256" key="2">
    <source>
        <dbReference type="ARBA" id="ARBA00023125"/>
    </source>
</evidence>
<dbReference type="InterPro" id="IPR018060">
    <property type="entry name" value="HTH_AraC"/>
</dbReference>
<dbReference type="AlphaFoldDB" id="F1T7Q8"/>
<dbReference type="STRING" id="588581.Cpap_3942"/>
<dbReference type="GO" id="GO:0043565">
    <property type="term" value="F:sequence-specific DNA binding"/>
    <property type="evidence" value="ECO:0007669"/>
    <property type="project" value="InterPro"/>
</dbReference>
<keyword evidence="1" id="KW-0805">Transcription regulation</keyword>
<dbReference type="InterPro" id="IPR009057">
    <property type="entry name" value="Homeodomain-like_sf"/>
</dbReference>
<dbReference type="Pfam" id="PF12833">
    <property type="entry name" value="HTH_18"/>
    <property type="match status" value="1"/>
</dbReference>
<reference evidence="5" key="2">
    <citation type="submission" date="2011-01" db="EMBL/GenBank/DDBJ databases">
        <title>The Non-contiguous Finished genome of Clostridium papyrosolvens.</title>
        <authorList>
            <person name="Lucas S."/>
            <person name="Copeland A."/>
            <person name="Lapidus A."/>
            <person name="Cheng J.-F."/>
            <person name="Goodwin L."/>
            <person name="Pitluck S."/>
            <person name="Misra M."/>
            <person name="Chertkov O."/>
            <person name="Detter J.C."/>
            <person name="Han C."/>
            <person name="Tapia R."/>
            <person name="Land M."/>
            <person name="Hauser L."/>
            <person name="Kyrpides N."/>
            <person name="Ivanova N."/>
            <person name="Pagani I."/>
            <person name="Mouttaki H."/>
            <person name="He Z."/>
            <person name="Zhou J."/>
            <person name="Hemme C.L."/>
            <person name="Woyke T."/>
        </authorList>
    </citation>
    <scope>NUCLEOTIDE SEQUENCE [LARGE SCALE GENOMIC DNA]</scope>
    <source>
        <strain evidence="5">DSM 2782</strain>
    </source>
</reference>
<evidence type="ECO:0000313" key="6">
    <source>
        <dbReference type="Proteomes" id="UP000003860"/>
    </source>
</evidence>
<evidence type="ECO:0000256" key="3">
    <source>
        <dbReference type="ARBA" id="ARBA00023163"/>
    </source>
</evidence>
<protein>
    <submittedName>
        <fullName evidence="5">Transcriptional regulator, AraC family</fullName>
    </submittedName>
</protein>
<keyword evidence="3" id="KW-0804">Transcription</keyword>
<gene>
    <name evidence="5" type="ORF">Cpap_3942</name>
</gene>
<accession>F1T7Q8</accession>
<dbReference type="OrthoDB" id="9774814at2"/>
<dbReference type="GO" id="GO:0003700">
    <property type="term" value="F:DNA-binding transcription factor activity"/>
    <property type="evidence" value="ECO:0007669"/>
    <property type="project" value="InterPro"/>
</dbReference>
<dbReference type="InterPro" id="IPR014710">
    <property type="entry name" value="RmlC-like_jellyroll"/>
</dbReference>
<dbReference type="eggNOG" id="COG1917">
    <property type="taxonomic scope" value="Bacteria"/>
</dbReference>
<keyword evidence="2" id="KW-0238">DNA-binding</keyword>
<keyword evidence="6" id="KW-1185">Reference proteome</keyword>
<dbReference type="SMART" id="SM00342">
    <property type="entry name" value="HTH_ARAC"/>
    <property type="match status" value="1"/>
</dbReference>
<dbReference type="eggNOG" id="COG2207">
    <property type="taxonomic scope" value="Bacteria"/>
</dbReference>
<dbReference type="PANTHER" id="PTHR43280">
    <property type="entry name" value="ARAC-FAMILY TRANSCRIPTIONAL REGULATOR"/>
    <property type="match status" value="1"/>
</dbReference>
<evidence type="ECO:0000256" key="1">
    <source>
        <dbReference type="ARBA" id="ARBA00023015"/>
    </source>
</evidence>
<evidence type="ECO:0000313" key="5">
    <source>
        <dbReference type="EMBL" id="EGD49506.1"/>
    </source>
</evidence>
<dbReference type="Gene3D" id="2.60.120.10">
    <property type="entry name" value="Jelly Rolls"/>
    <property type="match status" value="1"/>
</dbReference>
<name>F1T7Q8_9FIRM</name>
<evidence type="ECO:0000259" key="4">
    <source>
        <dbReference type="PROSITE" id="PS01124"/>
    </source>
</evidence>
<dbReference type="Proteomes" id="UP000003860">
    <property type="component" value="Unassembled WGS sequence"/>
</dbReference>
<dbReference type="PROSITE" id="PS01124">
    <property type="entry name" value="HTH_ARAC_FAMILY_2"/>
    <property type="match status" value="1"/>
</dbReference>
<comment type="caution">
    <text evidence="5">The sequence shown here is derived from an EMBL/GenBank/DDBJ whole genome shotgun (WGS) entry which is preliminary data.</text>
</comment>
<organism evidence="5 6">
    <name type="scientific">Ruminiclostridium papyrosolvens DSM 2782</name>
    <dbReference type="NCBI Taxonomy" id="588581"/>
    <lineage>
        <taxon>Bacteria</taxon>
        <taxon>Bacillati</taxon>
        <taxon>Bacillota</taxon>
        <taxon>Clostridia</taxon>
        <taxon>Eubacteriales</taxon>
        <taxon>Oscillospiraceae</taxon>
        <taxon>Ruminiclostridium</taxon>
    </lineage>
</organism>
<feature type="domain" description="HTH araC/xylS-type" evidence="4">
    <location>
        <begin position="184"/>
        <end position="281"/>
    </location>
</feature>
<dbReference type="PANTHER" id="PTHR43280:SF34">
    <property type="entry name" value="ARAC-FAMILY TRANSCRIPTIONAL REGULATOR"/>
    <property type="match status" value="1"/>
</dbReference>
<dbReference type="SUPFAM" id="SSF46689">
    <property type="entry name" value="Homeodomain-like"/>
    <property type="match status" value="2"/>
</dbReference>
<dbReference type="SUPFAM" id="SSF51182">
    <property type="entry name" value="RmlC-like cupins"/>
    <property type="match status" value="1"/>
</dbReference>
<dbReference type="Pfam" id="PF02311">
    <property type="entry name" value="AraC_binding"/>
    <property type="match status" value="1"/>
</dbReference>
<dbReference type="InterPro" id="IPR003313">
    <property type="entry name" value="AraC-bd"/>
</dbReference>
<dbReference type="Gene3D" id="1.10.10.60">
    <property type="entry name" value="Homeodomain-like"/>
    <property type="match status" value="2"/>
</dbReference>